<accession>A0A397FXQ6</accession>
<dbReference type="AlphaFoldDB" id="A0A397FXQ6"/>
<sequence>MKVVQIFAADLKQQSTLQSKIELPTNTNTTYLHQHIKLIDLIATNSNTYTSGTTTKETTTTKKVEEKSKLPLNLLNLLLLIIASYNGQENQYRSKNGNIYHCSNCGAQETLAG</sequence>
<comment type="caution">
    <text evidence="1">The sequence shown here is derived from an EMBL/GenBank/DDBJ whole genome shotgun (WGS) entry which is preliminary data.</text>
</comment>
<name>A0A397FXQ6_9GLOM</name>
<gene>
    <name evidence="1" type="ORF">Glove_1033g10</name>
</gene>
<evidence type="ECO:0000313" key="1">
    <source>
        <dbReference type="EMBL" id="RHZ43522.1"/>
    </source>
</evidence>
<reference evidence="1 2" key="1">
    <citation type="submission" date="2018-08" db="EMBL/GenBank/DDBJ databases">
        <title>Genome and evolution of the arbuscular mycorrhizal fungus Diversispora epigaea (formerly Glomus versiforme) and its bacterial endosymbionts.</title>
        <authorList>
            <person name="Sun X."/>
            <person name="Fei Z."/>
            <person name="Harrison M."/>
        </authorList>
    </citation>
    <scope>NUCLEOTIDE SEQUENCE [LARGE SCALE GENOMIC DNA]</scope>
    <source>
        <strain evidence="1 2">IT104</strain>
    </source>
</reference>
<evidence type="ECO:0000313" key="2">
    <source>
        <dbReference type="Proteomes" id="UP000266861"/>
    </source>
</evidence>
<proteinExistence type="predicted"/>
<protein>
    <submittedName>
        <fullName evidence="1">Uncharacterized protein</fullName>
    </submittedName>
</protein>
<dbReference type="Proteomes" id="UP000266861">
    <property type="component" value="Unassembled WGS sequence"/>
</dbReference>
<dbReference type="EMBL" id="PQFF01000657">
    <property type="protein sequence ID" value="RHZ43522.1"/>
    <property type="molecule type" value="Genomic_DNA"/>
</dbReference>
<organism evidence="1 2">
    <name type="scientific">Diversispora epigaea</name>
    <dbReference type="NCBI Taxonomy" id="1348612"/>
    <lineage>
        <taxon>Eukaryota</taxon>
        <taxon>Fungi</taxon>
        <taxon>Fungi incertae sedis</taxon>
        <taxon>Mucoromycota</taxon>
        <taxon>Glomeromycotina</taxon>
        <taxon>Glomeromycetes</taxon>
        <taxon>Diversisporales</taxon>
        <taxon>Diversisporaceae</taxon>
        <taxon>Diversispora</taxon>
    </lineage>
</organism>
<keyword evidence="2" id="KW-1185">Reference proteome</keyword>